<proteinExistence type="predicted"/>
<evidence type="ECO:0000313" key="3">
    <source>
        <dbReference type="Proteomes" id="UP000287651"/>
    </source>
</evidence>
<dbReference type="Proteomes" id="UP000287651">
    <property type="component" value="Unassembled WGS sequence"/>
</dbReference>
<reference evidence="2 3" key="1">
    <citation type="journal article" date="2014" name="Agronomy (Basel)">
        <title>A Draft Genome Sequence for Ensete ventricosum, the Drought-Tolerant Tree Against Hunger.</title>
        <authorList>
            <person name="Harrison J."/>
            <person name="Moore K.A."/>
            <person name="Paszkiewicz K."/>
            <person name="Jones T."/>
            <person name="Grant M."/>
            <person name="Ambacheew D."/>
            <person name="Muzemil S."/>
            <person name="Studholme D.J."/>
        </authorList>
    </citation>
    <scope>NUCLEOTIDE SEQUENCE [LARGE SCALE GENOMIC DNA]</scope>
</reference>
<dbReference type="EMBL" id="AMZH03016870">
    <property type="protein sequence ID" value="RRT43854.1"/>
    <property type="molecule type" value="Genomic_DNA"/>
</dbReference>
<organism evidence="2 3">
    <name type="scientific">Ensete ventricosum</name>
    <name type="common">Abyssinian banana</name>
    <name type="synonym">Musa ensete</name>
    <dbReference type="NCBI Taxonomy" id="4639"/>
    <lineage>
        <taxon>Eukaryota</taxon>
        <taxon>Viridiplantae</taxon>
        <taxon>Streptophyta</taxon>
        <taxon>Embryophyta</taxon>
        <taxon>Tracheophyta</taxon>
        <taxon>Spermatophyta</taxon>
        <taxon>Magnoliopsida</taxon>
        <taxon>Liliopsida</taxon>
        <taxon>Zingiberales</taxon>
        <taxon>Musaceae</taxon>
        <taxon>Ensete</taxon>
    </lineage>
</organism>
<dbReference type="AlphaFoldDB" id="A0A426XWM1"/>
<comment type="caution">
    <text evidence="2">The sequence shown here is derived from an EMBL/GenBank/DDBJ whole genome shotgun (WGS) entry which is preliminary data.</text>
</comment>
<feature type="compositionally biased region" description="Polar residues" evidence="1">
    <location>
        <begin position="77"/>
        <end position="90"/>
    </location>
</feature>
<evidence type="ECO:0000313" key="2">
    <source>
        <dbReference type="EMBL" id="RRT43854.1"/>
    </source>
</evidence>
<evidence type="ECO:0000256" key="1">
    <source>
        <dbReference type="SAM" id="MobiDB-lite"/>
    </source>
</evidence>
<sequence>MDGSMAANVVSWTRAARRVTSIVGGCDGRVWEGEEAEMDKGGDGEIFPVRGTWRHSQLIPPPNAESQAPPPPVAFSLSPSRSARSQTTPL</sequence>
<name>A0A426XWM1_ENSVE</name>
<protein>
    <submittedName>
        <fullName evidence="2">Uncharacterized protein</fullName>
    </submittedName>
</protein>
<feature type="compositionally biased region" description="Pro residues" evidence="1">
    <location>
        <begin position="59"/>
        <end position="73"/>
    </location>
</feature>
<feature type="region of interest" description="Disordered" evidence="1">
    <location>
        <begin position="55"/>
        <end position="90"/>
    </location>
</feature>
<gene>
    <name evidence="2" type="ORF">B296_00034561</name>
</gene>
<accession>A0A426XWM1</accession>